<reference evidence="2 3" key="1">
    <citation type="submission" date="2020-08" db="EMBL/GenBank/DDBJ databases">
        <title>Genomic Encyclopedia of Type Strains, Phase IV (KMG-IV): sequencing the most valuable type-strain genomes for metagenomic binning, comparative biology and taxonomic classification.</title>
        <authorList>
            <person name="Goeker M."/>
        </authorList>
    </citation>
    <scope>NUCLEOTIDE SEQUENCE [LARGE SCALE GENOMIC DNA]</scope>
    <source>
        <strain evidence="2 3">DSM 7051</strain>
    </source>
</reference>
<proteinExistence type="predicted"/>
<evidence type="ECO:0000256" key="1">
    <source>
        <dbReference type="SAM" id="SignalP"/>
    </source>
</evidence>
<dbReference type="Proteomes" id="UP000536262">
    <property type="component" value="Unassembled WGS sequence"/>
</dbReference>
<feature type="signal peptide" evidence="1">
    <location>
        <begin position="1"/>
        <end position="17"/>
    </location>
</feature>
<dbReference type="AlphaFoldDB" id="A0A7X0KP55"/>
<organism evidence="2 3">
    <name type="scientific">Aminobacter aganoensis</name>
    <dbReference type="NCBI Taxonomy" id="83264"/>
    <lineage>
        <taxon>Bacteria</taxon>
        <taxon>Pseudomonadati</taxon>
        <taxon>Pseudomonadota</taxon>
        <taxon>Alphaproteobacteria</taxon>
        <taxon>Hyphomicrobiales</taxon>
        <taxon>Phyllobacteriaceae</taxon>
        <taxon>Aminobacter</taxon>
    </lineage>
</organism>
<evidence type="ECO:0000313" key="2">
    <source>
        <dbReference type="EMBL" id="MBB6357809.1"/>
    </source>
</evidence>
<dbReference type="EMBL" id="JACHOU010000033">
    <property type="protein sequence ID" value="MBB6357809.1"/>
    <property type="molecule type" value="Genomic_DNA"/>
</dbReference>
<feature type="chain" id="PRO_5030702139" description="Lipoprotein" evidence="1">
    <location>
        <begin position="18"/>
        <end position="86"/>
    </location>
</feature>
<sequence length="86" mass="9253">MKSVLPIVLLAYLAGCATPPSNIKAAAYDGRQCTQADRDRLADITARQQRTANKDAWGVFMIGVPLGGNDTHEPEIARLKGRCGVK</sequence>
<comment type="caution">
    <text evidence="2">The sequence shown here is derived from an EMBL/GenBank/DDBJ whole genome shotgun (WGS) entry which is preliminary data.</text>
</comment>
<name>A0A7X0KP55_9HYPH</name>
<protein>
    <recommendedName>
        <fullName evidence="4">Lipoprotein</fullName>
    </recommendedName>
</protein>
<gene>
    <name evidence="2" type="ORF">GGR00_005633</name>
</gene>
<keyword evidence="1" id="KW-0732">Signal</keyword>
<evidence type="ECO:0008006" key="4">
    <source>
        <dbReference type="Google" id="ProtNLM"/>
    </source>
</evidence>
<keyword evidence="3" id="KW-1185">Reference proteome</keyword>
<dbReference type="RefSeq" id="WP_184702704.1">
    <property type="nucleotide sequence ID" value="NZ_BAABEG010000004.1"/>
</dbReference>
<evidence type="ECO:0000313" key="3">
    <source>
        <dbReference type="Proteomes" id="UP000536262"/>
    </source>
</evidence>
<accession>A0A7X0KP55</accession>